<sequence>MTKYKLMALDMDGTLLNEWSEISDENAIWIHKAQAAGVTVCFSTGRGFMSANPYAHQLQLVTPMITVNGSEVWSKPHELLKRTEMDVAMIAQLHQLAGEYPDAWFWAYTTEGIYNKEKWIGKQRKLEDYTWLKFGFHTENDKERAEITEELIKWDAFEITNSSIWNIELNPKGVNKAAAIQEVCKFLNIDISEVIAVGDSLNDIAAIQACGLGIAMGNAQQEVKDAADEITVTNNEDAIAAIIKKHIFGQ</sequence>
<dbReference type="RefSeq" id="WP_377774972.1">
    <property type="nucleotide sequence ID" value="NZ_JBHUHO010000046.1"/>
</dbReference>
<dbReference type="Gene3D" id="3.40.50.1000">
    <property type="entry name" value="HAD superfamily/HAD-like"/>
    <property type="match status" value="1"/>
</dbReference>
<dbReference type="InterPro" id="IPR023214">
    <property type="entry name" value="HAD_sf"/>
</dbReference>
<name>A0ABW4YPZ3_9BACL</name>
<evidence type="ECO:0000313" key="1">
    <source>
        <dbReference type="EMBL" id="MFD2117726.1"/>
    </source>
</evidence>
<dbReference type="GO" id="GO:0016787">
    <property type="term" value="F:hydrolase activity"/>
    <property type="evidence" value="ECO:0007669"/>
    <property type="project" value="UniProtKB-KW"/>
</dbReference>
<keyword evidence="1" id="KW-0378">Hydrolase</keyword>
<dbReference type="SFLD" id="SFLDG01140">
    <property type="entry name" value="C2.B:_Phosphomannomutase_and_P"/>
    <property type="match status" value="1"/>
</dbReference>
<accession>A0ABW4YPZ3</accession>
<dbReference type="EC" id="3.1.3.-" evidence="1"/>
<dbReference type="Proteomes" id="UP001597362">
    <property type="component" value="Unassembled WGS sequence"/>
</dbReference>
<dbReference type="InterPro" id="IPR000150">
    <property type="entry name" value="Cof"/>
</dbReference>
<dbReference type="InterPro" id="IPR006379">
    <property type="entry name" value="HAD-SF_hydro_IIB"/>
</dbReference>
<dbReference type="SFLD" id="SFLDS00003">
    <property type="entry name" value="Haloacid_Dehalogenase"/>
    <property type="match status" value="1"/>
</dbReference>
<dbReference type="EMBL" id="JBHUHO010000046">
    <property type="protein sequence ID" value="MFD2117726.1"/>
    <property type="molecule type" value="Genomic_DNA"/>
</dbReference>
<gene>
    <name evidence="1" type="ORF">ACFSJH_18510</name>
</gene>
<dbReference type="Pfam" id="PF08282">
    <property type="entry name" value="Hydrolase_3"/>
    <property type="match status" value="1"/>
</dbReference>
<proteinExistence type="predicted"/>
<dbReference type="NCBIfam" id="TIGR01484">
    <property type="entry name" value="HAD-SF-IIB"/>
    <property type="match status" value="1"/>
</dbReference>
<dbReference type="NCBIfam" id="TIGR00099">
    <property type="entry name" value="Cof-subfamily"/>
    <property type="match status" value="1"/>
</dbReference>
<organism evidence="1 2">
    <name type="scientific">Paenibacillus yanchengensis</name>
    <dbReference type="NCBI Taxonomy" id="2035833"/>
    <lineage>
        <taxon>Bacteria</taxon>
        <taxon>Bacillati</taxon>
        <taxon>Bacillota</taxon>
        <taxon>Bacilli</taxon>
        <taxon>Bacillales</taxon>
        <taxon>Paenibacillaceae</taxon>
        <taxon>Paenibacillus</taxon>
    </lineage>
</organism>
<evidence type="ECO:0000313" key="2">
    <source>
        <dbReference type="Proteomes" id="UP001597362"/>
    </source>
</evidence>
<comment type="caution">
    <text evidence="1">The sequence shown here is derived from an EMBL/GenBank/DDBJ whole genome shotgun (WGS) entry which is preliminary data.</text>
</comment>
<keyword evidence="2" id="KW-1185">Reference proteome</keyword>
<dbReference type="InterPro" id="IPR036412">
    <property type="entry name" value="HAD-like_sf"/>
</dbReference>
<dbReference type="CDD" id="cd07516">
    <property type="entry name" value="HAD_Pase"/>
    <property type="match status" value="1"/>
</dbReference>
<reference evidence="2" key="1">
    <citation type="journal article" date="2019" name="Int. J. Syst. Evol. Microbiol.">
        <title>The Global Catalogue of Microorganisms (GCM) 10K type strain sequencing project: providing services to taxonomists for standard genome sequencing and annotation.</title>
        <authorList>
            <consortium name="The Broad Institute Genomics Platform"/>
            <consortium name="The Broad Institute Genome Sequencing Center for Infectious Disease"/>
            <person name="Wu L."/>
            <person name="Ma J."/>
        </authorList>
    </citation>
    <scope>NUCLEOTIDE SEQUENCE [LARGE SCALE GENOMIC DNA]</scope>
    <source>
        <strain evidence="2">GH52</strain>
    </source>
</reference>
<dbReference type="PROSITE" id="PS01228">
    <property type="entry name" value="COF_1"/>
    <property type="match status" value="1"/>
</dbReference>
<protein>
    <submittedName>
        <fullName evidence="1">Cof-type HAD-IIB family hydrolase</fullName>
        <ecNumber evidence="1">3.1.3.-</ecNumber>
    </submittedName>
</protein>
<dbReference type="SUPFAM" id="SSF56784">
    <property type="entry name" value="HAD-like"/>
    <property type="match status" value="1"/>
</dbReference>
<dbReference type="PANTHER" id="PTHR10000">
    <property type="entry name" value="PHOSPHOSERINE PHOSPHATASE"/>
    <property type="match status" value="1"/>
</dbReference>
<dbReference type="PANTHER" id="PTHR10000:SF55">
    <property type="entry name" value="5-AMINO-6-(5-PHOSPHO-D-RIBITYLAMINO)URACIL PHOSPHATASE YCSE"/>
    <property type="match status" value="1"/>
</dbReference>
<dbReference type="Gene3D" id="3.30.1240.10">
    <property type="match status" value="1"/>
</dbReference>